<keyword evidence="3" id="KW-1185">Reference proteome</keyword>
<reference evidence="2 3" key="1">
    <citation type="submission" date="2017-05" db="EMBL/GenBank/DDBJ databases">
        <title>The Genome Sequence of Tsuchiyaea wingfieldii DSM 27421.</title>
        <authorList>
            <person name="Cuomo C."/>
            <person name="Passer A."/>
            <person name="Billmyre B."/>
            <person name="Heitman J."/>
        </authorList>
    </citation>
    <scope>NUCLEOTIDE SEQUENCE [LARGE SCALE GENOMIC DNA]</scope>
    <source>
        <strain evidence="2 3">DSM 27421</strain>
    </source>
</reference>
<evidence type="ECO:0000256" key="1">
    <source>
        <dbReference type="SAM" id="MobiDB-lite"/>
    </source>
</evidence>
<gene>
    <name evidence="2" type="ORF">B9479_007899</name>
</gene>
<dbReference type="Proteomes" id="UP000322245">
    <property type="component" value="Unassembled WGS sequence"/>
</dbReference>
<feature type="region of interest" description="Disordered" evidence="1">
    <location>
        <begin position="1"/>
        <end position="32"/>
    </location>
</feature>
<evidence type="ECO:0000313" key="2">
    <source>
        <dbReference type="EMBL" id="TYJ51524.1"/>
    </source>
</evidence>
<dbReference type="AlphaFoldDB" id="A0A5D3AKM7"/>
<dbReference type="EMBL" id="NIDF01000224">
    <property type="protein sequence ID" value="TYJ51524.1"/>
    <property type="molecule type" value="Genomic_DNA"/>
</dbReference>
<feature type="compositionally biased region" description="Low complexity" evidence="1">
    <location>
        <begin position="112"/>
        <end position="134"/>
    </location>
</feature>
<comment type="caution">
    <text evidence="2">The sequence shown here is derived from an EMBL/GenBank/DDBJ whole genome shotgun (WGS) entry which is preliminary data.</text>
</comment>
<evidence type="ECO:0000313" key="3">
    <source>
        <dbReference type="Proteomes" id="UP000322245"/>
    </source>
</evidence>
<organism evidence="2 3">
    <name type="scientific">Cryptococcus floricola</name>
    <dbReference type="NCBI Taxonomy" id="2591691"/>
    <lineage>
        <taxon>Eukaryota</taxon>
        <taxon>Fungi</taxon>
        <taxon>Dikarya</taxon>
        <taxon>Basidiomycota</taxon>
        <taxon>Agaricomycotina</taxon>
        <taxon>Tremellomycetes</taxon>
        <taxon>Tremellales</taxon>
        <taxon>Cryptococcaceae</taxon>
        <taxon>Cryptococcus</taxon>
    </lineage>
</organism>
<feature type="compositionally biased region" description="Acidic residues" evidence="1">
    <location>
        <begin position="196"/>
        <end position="211"/>
    </location>
</feature>
<feature type="compositionally biased region" description="Polar residues" evidence="1">
    <location>
        <begin position="1"/>
        <end position="13"/>
    </location>
</feature>
<name>A0A5D3AKM7_9TREE</name>
<accession>A0A5D3AKM7</accession>
<feature type="compositionally biased region" description="Low complexity" evidence="1">
    <location>
        <begin position="14"/>
        <end position="30"/>
    </location>
</feature>
<feature type="region of interest" description="Disordered" evidence="1">
    <location>
        <begin position="91"/>
        <end position="211"/>
    </location>
</feature>
<proteinExistence type="predicted"/>
<feature type="compositionally biased region" description="Basic and acidic residues" evidence="1">
    <location>
        <begin position="91"/>
        <end position="109"/>
    </location>
</feature>
<sequence>MSPQDNVNQRSEITSSAVDTTAASTSAVTSQQGFSIGRSIGGRPVIINSTHFSAANQVRSERLFGMMEDISKEANIEGNLNFKLRVGTDAETIGRQHREGDGGAQRTEEGEQAASASAQSETRTGGGVATATVRSFDPSPRPVAVEEVEDEEFQEGGPSDRKEIEVSVEKVREGEGKSADIGSGSLTAVGDGGCEGSDDDDSMEYDFVEKS</sequence>
<protein>
    <submittedName>
        <fullName evidence="2">Uncharacterized protein</fullName>
    </submittedName>
</protein>
<feature type="compositionally biased region" description="Basic and acidic residues" evidence="1">
    <location>
        <begin position="158"/>
        <end position="178"/>
    </location>
</feature>